<dbReference type="InterPro" id="IPR050232">
    <property type="entry name" value="FBL13/AtMIF1-like"/>
</dbReference>
<dbReference type="PANTHER" id="PTHR31900:SF27">
    <property type="entry name" value="FBD DOMAIN-CONTAINING PROTEIN"/>
    <property type="match status" value="1"/>
</dbReference>
<dbReference type="SUPFAM" id="SSF52047">
    <property type="entry name" value="RNI-like"/>
    <property type="match status" value="1"/>
</dbReference>
<dbReference type="Pfam" id="PF24758">
    <property type="entry name" value="LRR_At5g56370"/>
    <property type="match status" value="1"/>
</dbReference>
<protein>
    <recommendedName>
        <fullName evidence="1">FBD domain-containing protein</fullName>
    </recommendedName>
</protein>
<keyword evidence="3" id="KW-1185">Reference proteome</keyword>
<dbReference type="Gramene" id="AUR62016479-RA">
    <property type="protein sequence ID" value="AUR62016479-RA:cds"/>
    <property type="gene ID" value="AUR62016479"/>
</dbReference>
<dbReference type="Proteomes" id="UP000596660">
    <property type="component" value="Unplaced"/>
</dbReference>
<dbReference type="Pfam" id="PF08387">
    <property type="entry name" value="FBD"/>
    <property type="match status" value="1"/>
</dbReference>
<organism evidence="2 3">
    <name type="scientific">Chenopodium quinoa</name>
    <name type="common">Quinoa</name>
    <dbReference type="NCBI Taxonomy" id="63459"/>
    <lineage>
        <taxon>Eukaryota</taxon>
        <taxon>Viridiplantae</taxon>
        <taxon>Streptophyta</taxon>
        <taxon>Embryophyta</taxon>
        <taxon>Tracheophyta</taxon>
        <taxon>Spermatophyta</taxon>
        <taxon>Magnoliopsida</taxon>
        <taxon>eudicotyledons</taxon>
        <taxon>Gunneridae</taxon>
        <taxon>Pentapetalae</taxon>
        <taxon>Caryophyllales</taxon>
        <taxon>Chenopodiaceae</taxon>
        <taxon>Chenopodioideae</taxon>
        <taxon>Atripliceae</taxon>
        <taxon>Chenopodium</taxon>
    </lineage>
</organism>
<dbReference type="AlphaFoldDB" id="A0A803LNF0"/>
<name>A0A803LNF0_CHEQI</name>
<dbReference type="SMART" id="SM00579">
    <property type="entry name" value="FBD"/>
    <property type="match status" value="1"/>
</dbReference>
<dbReference type="EnsemblPlants" id="AUR62016479-RA">
    <property type="protein sequence ID" value="AUR62016479-RA:cds"/>
    <property type="gene ID" value="AUR62016479"/>
</dbReference>
<feature type="domain" description="FBD" evidence="1">
    <location>
        <begin position="319"/>
        <end position="391"/>
    </location>
</feature>
<sequence>MLCKRTHINKFRLNCVQSYDSNRIKRWIEFALLKGVSELDVFNSQFNSSVTQQIFVCATLVVLKLPGKFEMKLPESYFLPNLKFLQLKSGCFPKNFPLNRLMSVCPMLEDLVLGGRWGDDVKVINISSPTLINLTMNFITTSNYDRPRTDVLLDLPNLLYFNYEDILAIHYSMNLNSLVDARIRTALTGRRYDPDDESPQNFSDSMIELLKGVSSAKHLYLSGGLQALSFGEDKLPSFHLGEYKRFPSFNHLSCLDIDLSSQCGIWEHFLLAFLHSSPMLENLVIPGGLPASSFIYVSKSKSKSRSKICFWDGLKTPPSCLSSHLKTITIGSFHAQEYEELGVTKYFLKYGKVLTKLILYCKLKSEKEYTELKQLFKIGRLASKKCSLDLLNDDTT</sequence>
<evidence type="ECO:0000313" key="3">
    <source>
        <dbReference type="Proteomes" id="UP000596660"/>
    </source>
</evidence>
<dbReference type="InterPro" id="IPR055411">
    <property type="entry name" value="LRR_FXL15/At3g58940/PEG3-like"/>
</dbReference>
<reference evidence="2" key="1">
    <citation type="journal article" date="2017" name="Nature">
        <title>The genome of Chenopodium quinoa.</title>
        <authorList>
            <person name="Jarvis D.E."/>
            <person name="Ho Y.S."/>
            <person name="Lightfoot D.J."/>
            <person name="Schmoeckel S.M."/>
            <person name="Li B."/>
            <person name="Borm T.J.A."/>
            <person name="Ohyanagi H."/>
            <person name="Mineta K."/>
            <person name="Michell C.T."/>
            <person name="Saber N."/>
            <person name="Kharbatia N.M."/>
            <person name="Rupper R.R."/>
            <person name="Sharp A.R."/>
            <person name="Dally N."/>
            <person name="Boughton B.A."/>
            <person name="Woo Y.H."/>
            <person name="Gao G."/>
            <person name="Schijlen E.G.W.M."/>
            <person name="Guo X."/>
            <person name="Momin A.A."/>
            <person name="Negrao S."/>
            <person name="Al-Babili S."/>
            <person name="Gehring C."/>
            <person name="Roessner U."/>
            <person name="Jung C."/>
            <person name="Murphy K."/>
            <person name="Arold S.T."/>
            <person name="Gojobori T."/>
            <person name="van der Linden C.G."/>
            <person name="van Loo E.N."/>
            <person name="Jellen E.N."/>
            <person name="Maughan P.J."/>
            <person name="Tester M."/>
        </authorList>
    </citation>
    <scope>NUCLEOTIDE SEQUENCE [LARGE SCALE GENOMIC DNA]</scope>
    <source>
        <strain evidence="2">cv. PI 614886</strain>
    </source>
</reference>
<evidence type="ECO:0000313" key="2">
    <source>
        <dbReference type="EnsemblPlants" id="AUR62016479-RA:cds"/>
    </source>
</evidence>
<proteinExistence type="predicted"/>
<reference evidence="2" key="2">
    <citation type="submission" date="2021-03" db="UniProtKB">
        <authorList>
            <consortium name="EnsemblPlants"/>
        </authorList>
    </citation>
    <scope>IDENTIFICATION</scope>
</reference>
<dbReference type="InterPro" id="IPR006566">
    <property type="entry name" value="FBD"/>
</dbReference>
<accession>A0A803LNF0</accession>
<dbReference type="PANTHER" id="PTHR31900">
    <property type="entry name" value="F-BOX/RNI SUPERFAMILY PROTEIN-RELATED"/>
    <property type="match status" value="1"/>
</dbReference>
<evidence type="ECO:0000259" key="1">
    <source>
        <dbReference type="SMART" id="SM00579"/>
    </source>
</evidence>